<sequence>MQTQLKRGSFTLRSGKLSISSEDQPAHDIISLVFDGFSANALQRTNNMELGLSLAGFQVYDGTIKNRKNPEIVRMKERQSKLLQASHRFQSELKEQSALRDHHQFFTAYDPFFILRLSISLFMNKEIMQLYLK</sequence>
<keyword evidence="2" id="KW-1185">Reference proteome</keyword>
<accession>A0A9Q3DJ68</accession>
<dbReference type="Proteomes" id="UP000765509">
    <property type="component" value="Unassembled WGS sequence"/>
</dbReference>
<evidence type="ECO:0000313" key="1">
    <source>
        <dbReference type="EMBL" id="MBW0503017.1"/>
    </source>
</evidence>
<reference evidence="1" key="1">
    <citation type="submission" date="2021-03" db="EMBL/GenBank/DDBJ databases">
        <title>Draft genome sequence of rust myrtle Austropuccinia psidii MF-1, a brazilian biotype.</title>
        <authorList>
            <person name="Quecine M.C."/>
            <person name="Pachon D.M.R."/>
            <person name="Bonatelli M.L."/>
            <person name="Correr F.H."/>
            <person name="Franceschini L.M."/>
            <person name="Leite T.F."/>
            <person name="Margarido G.R.A."/>
            <person name="Almeida C.A."/>
            <person name="Ferrarezi J.A."/>
            <person name="Labate C.A."/>
        </authorList>
    </citation>
    <scope>NUCLEOTIDE SEQUENCE</scope>
    <source>
        <strain evidence="1">MF-1</strain>
    </source>
</reference>
<organism evidence="1 2">
    <name type="scientific">Austropuccinia psidii MF-1</name>
    <dbReference type="NCBI Taxonomy" id="1389203"/>
    <lineage>
        <taxon>Eukaryota</taxon>
        <taxon>Fungi</taxon>
        <taxon>Dikarya</taxon>
        <taxon>Basidiomycota</taxon>
        <taxon>Pucciniomycotina</taxon>
        <taxon>Pucciniomycetes</taxon>
        <taxon>Pucciniales</taxon>
        <taxon>Sphaerophragmiaceae</taxon>
        <taxon>Austropuccinia</taxon>
    </lineage>
</organism>
<dbReference type="OrthoDB" id="2517359at2759"/>
<comment type="caution">
    <text evidence="1">The sequence shown here is derived from an EMBL/GenBank/DDBJ whole genome shotgun (WGS) entry which is preliminary data.</text>
</comment>
<dbReference type="AlphaFoldDB" id="A0A9Q3DJ68"/>
<evidence type="ECO:0000313" key="2">
    <source>
        <dbReference type="Proteomes" id="UP000765509"/>
    </source>
</evidence>
<proteinExistence type="predicted"/>
<name>A0A9Q3DJ68_9BASI</name>
<protein>
    <submittedName>
        <fullName evidence="1">Uncharacterized protein</fullName>
    </submittedName>
</protein>
<gene>
    <name evidence="1" type="ORF">O181_042732</name>
</gene>
<dbReference type="EMBL" id="AVOT02017138">
    <property type="protein sequence ID" value="MBW0503017.1"/>
    <property type="molecule type" value="Genomic_DNA"/>
</dbReference>